<evidence type="ECO:0000313" key="1">
    <source>
        <dbReference type="EMBL" id="CAG27202.1"/>
    </source>
</evidence>
<reference evidence="1 2" key="3">
    <citation type="journal article" date="2004" name="Bioinformatics">
        <title>PHIRE, a deterministic approach to reveal regulatory elements in bacteriophage genomes.</title>
        <authorList>
            <person name="Lavigne R."/>
            <person name="Sun W.D."/>
            <person name="Volckaert G."/>
        </authorList>
    </citation>
    <scope>NUCLEOTIDE SEQUENCE [LARGE SCALE GENOMIC DNA]</scope>
</reference>
<dbReference type="RefSeq" id="YP_418141.1">
    <property type="nucleotide sequence ID" value="NC_007623.1"/>
</dbReference>
<reference evidence="1 2" key="2">
    <citation type="journal article" date="2003" name="Res. Microbiol.">
        <title>Myoviridae bacteriophages of Pseudomonas aeruginosa: a long and complex evolutionary pathway.</title>
        <authorList>
            <person name="Krylov V.N."/>
            <person name="Pleteneva E.A."/>
            <person name="Bourkalsteva M.V."/>
            <person name="Shaburova O.V."/>
            <person name="Volckaert G."/>
            <person name="Sykilinda N.N."/>
            <person name="Kurochkina L.P."/>
            <person name="Mesyanzhinov V.V."/>
        </authorList>
    </citation>
    <scope>NUCLEOTIDE SEQUENCE [LARGE SCALE GENOMIC DNA]</scope>
</reference>
<dbReference type="EMBL" id="AJ697969">
    <property type="protein sequence ID" value="CAG27202.1"/>
    <property type="molecule type" value="Genomic_DNA"/>
</dbReference>
<keyword evidence="2" id="KW-1185">Reference proteome</keyword>
<reference evidence="1 2" key="4">
    <citation type="journal article" date="2005" name="J. Mol. Biol.">
        <title>Genome comparison of Pseudomonas aeruginosa large phages.</title>
        <authorList>
            <person name="Hertveldt K."/>
            <person name="Lavigne R."/>
            <person name="Pleteneva E."/>
            <person name="Sernova N."/>
            <person name="Kurochkina L."/>
            <person name="Korchevskii R."/>
            <person name="Robben J."/>
            <person name="Mesyanzhinov V."/>
            <person name="Krylov V.N."/>
            <person name="Volckaert G."/>
        </authorList>
    </citation>
    <scope>NUCLEOTIDE SEQUENCE</scope>
</reference>
<dbReference type="OrthoDB" id="12161at10239"/>
<dbReference type="InterPro" id="IPR036397">
    <property type="entry name" value="RNaseH_sf"/>
</dbReference>
<reference evidence="1 2" key="1">
    <citation type="journal article" date="2002" name="Genetika">
        <title>Phenogenetic characterization of a group of giant Phi KZ-like bacteriophages of Pseudomonas aeruginosa].</title>
        <authorList>
            <person name="Burkal'tseva M.V."/>
            <person name="Krylov V.N."/>
            <person name="Pleteneva E.A."/>
            <person name="Shaburova O.V."/>
            <person name="Krylov S.V."/>
            <person name="Volckaert G."/>
            <person name="Sykilinda N.N."/>
            <person name="Kurochkina L.P."/>
            <person name="Mesyanzhinov V.V."/>
        </authorList>
    </citation>
    <scope>NUCLEOTIDE SEQUENCE [LARGE SCALE GENOMIC DNA]</scope>
</reference>
<dbReference type="GO" id="GO:0003676">
    <property type="term" value="F:nucleic acid binding"/>
    <property type="evidence" value="ECO:0007669"/>
    <property type="project" value="InterPro"/>
</dbReference>
<sequence>MGVSVFDINIAKAEPFKLIYANTIFGNKLLFDIPAQFDDRADTGIAARSYGMARSLSQLLAIFEPDSGICEDNFLGMSPLTFKQLIQVVSLLRETFVTHGIHLSYLLPRLAKAVVGADFSGSKKEDVHKGVMDYPWLDAGEIDLTVLDEHSADSVAIGLYRCEQIARHYGVSER</sequence>
<proteinExistence type="predicted"/>
<dbReference type="GeneID" id="5176780"/>
<dbReference type="KEGG" id="vg:5176780"/>
<evidence type="ECO:0000313" key="2">
    <source>
        <dbReference type="Proteomes" id="UP000001239"/>
    </source>
</evidence>
<dbReference type="Proteomes" id="UP000001239">
    <property type="component" value="Segment"/>
</dbReference>
<name>Q2Z0X3_9CAUD</name>
<accession>Q2Z0X3</accession>
<dbReference type="Gene3D" id="3.30.420.10">
    <property type="entry name" value="Ribonuclease H-like superfamily/Ribonuclease H"/>
    <property type="match status" value="1"/>
</dbReference>
<protein>
    <submittedName>
        <fullName evidence="1">Uncharacterized protein</fullName>
    </submittedName>
</protein>
<organism evidence="1 2">
    <name type="scientific">Pseudomonas phage EL</name>
    <dbReference type="NCBI Taxonomy" id="273133"/>
    <lineage>
        <taxon>Viruses</taxon>
        <taxon>Duplodnaviria</taxon>
        <taxon>Heunggongvirae</taxon>
        <taxon>Uroviricota</taxon>
        <taxon>Caudoviricetes</taxon>
        <taxon>Chimalliviridae</taxon>
        <taxon>Elvirus</taxon>
        <taxon>Elvirus EL</taxon>
    </lineage>
</organism>